<sequence length="106" mass="11809">MTEIVTDSSGRTTKINVPVKTTPNTLTGTTMLPLENNPRNDDENSDRFFWQTTKINVPVKTTPNTLTRTTMVMMTEIVTDSSGRTTKINVPVKVSTQLLLKAQPQK</sequence>
<proteinExistence type="predicted"/>
<dbReference type="Proteomes" id="UP000887159">
    <property type="component" value="Unassembled WGS sequence"/>
</dbReference>
<feature type="region of interest" description="Disordered" evidence="1">
    <location>
        <begin position="1"/>
        <end position="45"/>
    </location>
</feature>
<protein>
    <submittedName>
        <fullName evidence="2">Uncharacterized protein</fullName>
    </submittedName>
</protein>
<comment type="caution">
    <text evidence="2">The sequence shown here is derived from an EMBL/GenBank/DDBJ whole genome shotgun (WGS) entry which is preliminary data.</text>
</comment>
<dbReference type="AlphaFoldDB" id="A0A8X7BLE2"/>
<reference evidence="2" key="1">
    <citation type="submission" date="2020-08" db="EMBL/GenBank/DDBJ databases">
        <title>Multicomponent nature underlies the extraordinary mechanical properties of spider dragline silk.</title>
        <authorList>
            <person name="Kono N."/>
            <person name="Nakamura H."/>
            <person name="Mori M."/>
            <person name="Yoshida Y."/>
            <person name="Ohtoshi R."/>
            <person name="Malay A.D."/>
            <person name="Moran D.A.P."/>
            <person name="Tomita M."/>
            <person name="Numata K."/>
            <person name="Arakawa K."/>
        </authorList>
    </citation>
    <scope>NUCLEOTIDE SEQUENCE</scope>
</reference>
<accession>A0A8X7BLE2</accession>
<feature type="compositionally biased region" description="Low complexity" evidence="1">
    <location>
        <begin position="18"/>
        <end position="34"/>
    </location>
</feature>
<keyword evidence="3" id="KW-1185">Reference proteome</keyword>
<organism evidence="2 3">
    <name type="scientific">Trichonephila clavipes</name>
    <name type="common">Golden silk orbweaver</name>
    <name type="synonym">Nephila clavipes</name>
    <dbReference type="NCBI Taxonomy" id="2585209"/>
    <lineage>
        <taxon>Eukaryota</taxon>
        <taxon>Metazoa</taxon>
        <taxon>Ecdysozoa</taxon>
        <taxon>Arthropoda</taxon>
        <taxon>Chelicerata</taxon>
        <taxon>Arachnida</taxon>
        <taxon>Araneae</taxon>
        <taxon>Araneomorphae</taxon>
        <taxon>Entelegynae</taxon>
        <taxon>Araneoidea</taxon>
        <taxon>Nephilidae</taxon>
        <taxon>Trichonephila</taxon>
    </lineage>
</organism>
<evidence type="ECO:0000313" key="3">
    <source>
        <dbReference type="Proteomes" id="UP000887159"/>
    </source>
</evidence>
<feature type="compositionally biased region" description="Polar residues" evidence="1">
    <location>
        <begin position="1"/>
        <end position="15"/>
    </location>
</feature>
<evidence type="ECO:0000313" key="2">
    <source>
        <dbReference type="EMBL" id="GFY35505.1"/>
    </source>
</evidence>
<gene>
    <name evidence="2" type="ORF">TNCV_196081</name>
</gene>
<dbReference type="EMBL" id="BMAU01021432">
    <property type="protein sequence ID" value="GFY35505.1"/>
    <property type="molecule type" value="Genomic_DNA"/>
</dbReference>
<evidence type="ECO:0000256" key="1">
    <source>
        <dbReference type="SAM" id="MobiDB-lite"/>
    </source>
</evidence>
<name>A0A8X7BLE2_TRICX</name>